<dbReference type="PANTHER" id="PTHR45661">
    <property type="entry name" value="SURFACE ANTIGEN"/>
    <property type="match status" value="1"/>
</dbReference>
<dbReference type="OMA" id="APLINMV"/>
<dbReference type="eggNOG" id="ENOG502RER0">
    <property type="taxonomic scope" value="Eukaryota"/>
</dbReference>
<reference evidence="2" key="1">
    <citation type="submission" date="2007-12" db="EMBL/GenBank/DDBJ databases">
        <title>Annotation of Entamoeba dispar SAW760.</title>
        <authorList>
            <person name="Lorenzi H."/>
            <person name="Inman J."/>
            <person name="Schobel S."/>
            <person name="Amedeo P."/>
            <person name="Caler E."/>
        </authorList>
    </citation>
    <scope>NUCLEOTIDE SEQUENCE [LARGE SCALE GENOMIC DNA]</scope>
    <source>
        <strain evidence="2">ATCC PRA-260 / SAW760</strain>
    </source>
</reference>
<keyword evidence="2" id="KW-1185">Reference proteome</keyword>
<dbReference type="PANTHER" id="PTHR45661:SF3">
    <property type="entry name" value="IG-LIKE DOMAIN-CONTAINING PROTEIN"/>
    <property type="match status" value="1"/>
</dbReference>
<dbReference type="KEGG" id="edi:EDI_017250"/>
<dbReference type="EMBL" id="DS548487">
    <property type="protein sequence ID" value="EDR28403.1"/>
    <property type="molecule type" value="Genomic_DNA"/>
</dbReference>
<accession>B0EAQ4</accession>
<evidence type="ECO:0000313" key="1">
    <source>
        <dbReference type="EMBL" id="EDR28403.1"/>
    </source>
</evidence>
<dbReference type="VEuPathDB" id="AmoebaDB:EDI_017250"/>
<dbReference type="Pfam" id="PF13306">
    <property type="entry name" value="LRR_5"/>
    <property type="match status" value="1"/>
</dbReference>
<dbReference type="InterPro" id="IPR053139">
    <property type="entry name" value="Surface_bspA-like"/>
</dbReference>
<evidence type="ECO:0008006" key="3">
    <source>
        <dbReference type="Google" id="ProtNLM"/>
    </source>
</evidence>
<name>B0EAQ4_ENTDS</name>
<dbReference type="OrthoDB" id="26661at2759"/>
<dbReference type="RefSeq" id="XP_001735410.1">
    <property type="nucleotide sequence ID" value="XM_001735358.1"/>
</dbReference>
<evidence type="ECO:0000313" key="2">
    <source>
        <dbReference type="Proteomes" id="UP000008076"/>
    </source>
</evidence>
<dbReference type="AlphaFoldDB" id="B0EAQ4"/>
<dbReference type="Proteomes" id="UP000008076">
    <property type="component" value="Unassembled WGS sequence"/>
</dbReference>
<dbReference type="Gene3D" id="3.80.10.10">
    <property type="entry name" value="Ribonuclease Inhibitor"/>
    <property type="match status" value="1"/>
</dbReference>
<dbReference type="InterPro" id="IPR032675">
    <property type="entry name" value="LRR_dom_sf"/>
</dbReference>
<protein>
    <recommendedName>
        <fullName evidence="3">Leucine rich repeat containing protein BspA family protein</fullName>
    </recommendedName>
</protein>
<dbReference type="SUPFAM" id="SSF52058">
    <property type="entry name" value="L domain-like"/>
    <property type="match status" value="1"/>
</dbReference>
<dbReference type="GeneID" id="5880361"/>
<gene>
    <name evidence="1" type="ORF">EDI_017250</name>
</gene>
<organism evidence="2">
    <name type="scientific">Entamoeba dispar (strain ATCC PRA-260 / SAW760)</name>
    <dbReference type="NCBI Taxonomy" id="370354"/>
    <lineage>
        <taxon>Eukaryota</taxon>
        <taxon>Amoebozoa</taxon>
        <taxon>Evosea</taxon>
        <taxon>Archamoebae</taxon>
        <taxon>Mastigamoebida</taxon>
        <taxon>Entamoebidae</taxon>
        <taxon>Entamoeba</taxon>
    </lineage>
</organism>
<proteinExistence type="predicted"/>
<sequence>MQQSQQHLGYNEIMIASKYFDDIKDFINLEIGVKRFQGNMERFHFNPIPLNEHSRKLFPNIETLNIYDRKDKIYKDGKIFKQLIWYPVSYDEFLKQKESGNEYKNVFINKNDKNFNLNNVQDPINGLGDNFYSDSSDITEINLPPKIKRIGKSCFSHCSQLKKVVIPPTISVISDSCFCHCDQVTEFIISDSVQELEDFCFAECSSINTITIPLSIIKIGSRCFERCNSLTNLNIPGYHFTIGNRIYFNNAPLINMVIPSSVKTINERPIERISESQKIVIPNSVFSVSDLVLIDVDVKLISSANTNPYIRKTIMDKIQQDAKQRENIYEKFSSIF</sequence>
<dbReference type="InterPro" id="IPR026906">
    <property type="entry name" value="LRR_5"/>
</dbReference>